<keyword evidence="2" id="KW-1185">Reference proteome</keyword>
<evidence type="ECO:0000313" key="1">
    <source>
        <dbReference type="EMBL" id="PKI76676.1"/>
    </source>
</evidence>
<dbReference type="AlphaFoldDB" id="A0A2I0L970"/>
<sequence length="101" mass="11101">MEGGNSLTGTRRGIGEVLLDVRISADEAEGVVAVLAQPSGEILIHREGPALVFGRRMLHLRSLLFLPIRNLRAFILNCLLAIANHFNRLYGGQNGSHQKWS</sequence>
<comment type="caution">
    <text evidence="1">The sequence shown here is derived from an EMBL/GenBank/DDBJ whole genome shotgun (WGS) entry which is preliminary data.</text>
</comment>
<name>A0A2I0L970_PUNGR</name>
<dbReference type="Proteomes" id="UP000233551">
    <property type="component" value="Unassembled WGS sequence"/>
</dbReference>
<organism evidence="1 2">
    <name type="scientific">Punica granatum</name>
    <name type="common">Pomegranate</name>
    <dbReference type="NCBI Taxonomy" id="22663"/>
    <lineage>
        <taxon>Eukaryota</taxon>
        <taxon>Viridiplantae</taxon>
        <taxon>Streptophyta</taxon>
        <taxon>Embryophyta</taxon>
        <taxon>Tracheophyta</taxon>
        <taxon>Spermatophyta</taxon>
        <taxon>Magnoliopsida</taxon>
        <taxon>eudicotyledons</taxon>
        <taxon>Gunneridae</taxon>
        <taxon>Pentapetalae</taxon>
        <taxon>rosids</taxon>
        <taxon>malvids</taxon>
        <taxon>Myrtales</taxon>
        <taxon>Lythraceae</taxon>
        <taxon>Punica</taxon>
    </lineage>
</organism>
<accession>A0A2I0L970</accession>
<gene>
    <name evidence="1" type="ORF">CRG98_002985</name>
</gene>
<reference evidence="1 2" key="1">
    <citation type="submission" date="2017-11" db="EMBL/GenBank/DDBJ databases">
        <title>De-novo sequencing of pomegranate (Punica granatum L.) genome.</title>
        <authorList>
            <person name="Akparov Z."/>
            <person name="Amiraslanov A."/>
            <person name="Hajiyeva S."/>
            <person name="Abbasov M."/>
            <person name="Kaur K."/>
            <person name="Hamwieh A."/>
            <person name="Solovyev V."/>
            <person name="Salamov A."/>
            <person name="Braich B."/>
            <person name="Kosarev P."/>
            <person name="Mahmoud A."/>
            <person name="Hajiyev E."/>
            <person name="Babayeva S."/>
            <person name="Izzatullayeva V."/>
            <person name="Mammadov A."/>
            <person name="Mammadov A."/>
            <person name="Sharifova S."/>
            <person name="Ojaghi J."/>
            <person name="Eynullazada K."/>
            <person name="Bayramov B."/>
            <person name="Abdulazimova A."/>
            <person name="Shahmuradov I."/>
        </authorList>
    </citation>
    <scope>NUCLEOTIDE SEQUENCE [LARGE SCALE GENOMIC DNA]</scope>
    <source>
        <strain evidence="2">cv. AG2017</strain>
        <tissue evidence="1">Leaf</tissue>
    </source>
</reference>
<proteinExistence type="predicted"/>
<dbReference type="EMBL" id="PGOL01000111">
    <property type="protein sequence ID" value="PKI76676.1"/>
    <property type="molecule type" value="Genomic_DNA"/>
</dbReference>
<protein>
    <submittedName>
        <fullName evidence="1">Uncharacterized protein</fullName>
    </submittedName>
</protein>
<evidence type="ECO:0000313" key="2">
    <source>
        <dbReference type="Proteomes" id="UP000233551"/>
    </source>
</evidence>